<evidence type="ECO:0000313" key="2">
    <source>
        <dbReference type="EMBL" id="QSS53038.1"/>
    </source>
</evidence>
<gene>
    <name evidence="2" type="ORF">I7I53_00165</name>
</gene>
<reference evidence="2" key="1">
    <citation type="submission" date="2021-01" db="EMBL/GenBank/DDBJ databases">
        <title>Chromosome-level genome assembly of a human fungal pathogen reveals clustering of transcriptionally co-regulated genes.</title>
        <authorList>
            <person name="Voorhies M."/>
            <person name="Cohen S."/>
            <person name="Shea T.P."/>
            <person name="Petrus S."/>
            <person name="Munoz J.F."/>
            <person name="Poplawski S."/>
            <person name="Goldman W.E."/>
            <person name="Michael T."/>
            <person name="Cuomo C.A."/>
            <person name="Sil A."/>
            <person name="Beyhan S."/>
        </authorList>
    </citation>
    <scope>NUCLEOTIDE SEQUENCE</scope>
    <source>
        <strain evidence="2">H88</strain>
    </source>
</reference>
<evidence type="ECO:0000256" key="1">
    <source>
        <dbReference type="SAM" id="Phobius"/>
    </source>
</evidence>
<keyword evidence="1" id="KW-0812">Transmembrane</keyword>
<dbReference type="VEuPathDB" id="FungiDB:I7I53_00165"/>
<keyword evidence="1" id="KW-0472">Membrane</keyword>
<organism evidence="2 3">
    <name type="scientific">Ajellomyces capsulatus (strain H88)</name>
    <name type="common">Darling's disease fungus</name>
    <name type="synonym">Histoplasma capsulatum</name>
    <dbReference type="NCBI Taxonomy" id="544711"/>
    <lineage>
        <taxon>Eukaryota</taxon>
        <taxon>Fungi</taxon>
        <taxon>Dikarya</taxon>
        <taxon>Ascomycota</taxon>
        <taxon>Pezizomycotina</taxon>
        <taxon>Eurotiomycetes</taxon>
        <taxon>Eurotiomycetidae</taxon>
        <taxon>Onygenales</taxon>
        <taxon>Ajellomycetaceae</taxon>
        <taxon>Histoplasma</taxon>
    </lineage>
</organism>
<protein>
    <submittedName>
        <fullName evidence="2">Uncharacterized protein</fullName>
    </submittedName>
</protein>
<sequence>MLDGWGIRYLWDMAWRWLEFFFFVLCRVGVGWTSNCIVLCLPRALQKSHKNRTCGRINQYTQYSHNSLHKDPKPNVYI</sequence>
<evidence type="ECO:0000313" key="3">
    <source>
        <dbReference type="Proteomes" id="UP000663419"/>
    </source>
</evidence>
<keyword evidence="1" id="KW-1133">Transmembrane helix</keyword>
<name>A0A8A1LF66_AJEC8</name>
<dbReference type="EMBL" id="CP069104">
    <property type="protein sequence ID" value="QSS53038.1"/>
    <property type="molecule type" value="Genomic_DNA"/>
</dbReference>
<dbReference type="Proteomes" id="UP000663419">
    <property type="component" value="Chromosome 3"/>
</dbReference>
<accession>A0A8A1LF66</accession>
<dbReference type="AlphaFoldDB" id="A0A8A1LF66"/>
<proteinExistence type="predicted"/>
<feature type="transmembrane region" description="Helical" evidence="1">
    <location>
        <begin position="20"/>
        <end position="42"/>
    </location>
</feature>